<dbReference type="EMBL" id="SNXJ01000003">
    <property type="protein sequence ID" value="TDP29268.1"/>
    <property type="molecule type" value="Genomic_DNA"/>
</dbReference>
<gene>
    <name evidence="3" type="ORF">EV689_103187</name>
    <name evidence="2" type="ORF">NCTC11188_02110</name>
</gene>
<keyword evidence="1" id="KW-0472">Membrane</keyword>
<organism evidence="2 4">
    <name type="scientific">Avibacterium gallinarum</name>
    <name type="common">Pasteurella gallinarum</name>
    <dbReference type="NCBI Taxonomy" id="755"/>
    <lineage>
        <taxon>Bacteria</taxon>
        <taxon>Pseudomonadati</taxon>
        <taxon>Pseudomonadota</taxon>
        <taxon>Gammaproteobacteria</taxon>
        <taxon>Pasteurellales</taxon>
        <taxon>Pasteurellaceae</taxon>
        <taxon>Avibacterium</taxon>
    </lineage>
</organism>
<dbReference type="EMBL" id="UGSQ01000003">
    <property type="protein sequence ID" value="SUB28201.1"/>
    <property type="molecule type" value="Genomic_DNA"/>
</dbReference>
<dbReference type="AlphaFoldDB" id="A0A379AZI3"/>
<evidence type="ECO:0000256" key="1">
    <source>
        <dbReference type="SAM" id="Phobius"/>
    </source>
</evidence>
<evidence type="ECO:0000313" key="5">
    <source>
        <dbReference type="Proteomes" id="UP000294683"/>
    </source>
</evidence>
<keyword evidence="1" id="KW-0812">Transmembrane</keyword>
<feature type="transmembrane region" description="Helical" evidence="1">
    <location>
        <begin position="7"/>
        <end position="25"/>
    </location>
</feature>
<dbReference type="RefSeq" id="WP_103853649.1">
    <property type="nucleotide sequence ID" value="NZ_PQVJ01000015.1"/>
</dbReference>
<protein>
    <submittedName>
        <fullName evidence="2">Uncharacterized protein</fullName>
    </submittedName>
</protein>
<accession>A0A379AZI3</accession>
<feature type="transmembrane region" description="Helical" evidence="1">
    <location>
        <begin position="31"/>
        <end position="56"/>
    </location>
</feature>
<name>A0A379AZI3_AVIGA</name>
<sequence length="145" mass="16303">MEIFKIFCIAFFFGVAFYLFEYLIGVDFTRVFFQANLISILTTLLAINIAVLSIILTRMSVHDPSMKCFANSKKEIWKSINEQVVLIAAALILSICSSKIDNLVCIGLTKSTELAKHIISILFITVFCYAITILRDTAKALIDIH</sequence>
<evidence type="ECO:0000313" key="3">
    <source>
        <dbReference type="EMBL" id="TDP29268.1"/>
    </source>
</evidence>
<evidence type="ECO:0000313" key="4">
    <source>
        <dbReference type="Proteomes" id="UP000255113"/>
    </source>
</evidence>
<feature type="transmembrane region" description="Helical" evidence="1">
    <location>
        <begin position="115"/>
        <end position="134"/>
    </location>
</feature>
<reference evidence="3 5" key="2">
    <citation type="submission" date="2019-03" db="EMBL/GenBank/DDBJ databases">
        <title>Genomic Encyclopedia of Type Strains, Phase IV (KMG-IV): sequencing the most valuable type-strain genomes for metagenomic binning, comparative biology and taxonomic classification.</title>
        <authorList>
            <person name="Goeker M."/>
        </authorList>
    </citation>
    <scope>NUCLEOTIDE SEQUENCE [LARGE SCALE GENOMIC DNA]</scope>
    <source>
        <strain evidence="3 5">DSM 17481</strain>
    </source>
</reference>
<reference evidence="2 4" key="1">
    <citation type="submission" date="2018-06" db="EMBL/GenBank/DDBJ databases">
        <authorList>
            <consortium name="Pathogen Informatics"/>
            <person name="Doyle S."/>
        </authorList>
    </citation>
    <scope>NUCLEOTIDE SEQUENCE [LARGE SCALE GENOMIC DNA]</scope>
    <source>
        <strain evidence="2 4">NCTC11188</strain>
    </source>
</reference>
<dbReference type="Proteomes" id="UP000255113">
    <property type="component" value="Unassembled WGS sequence"/>
</dbReference>
<proteinExistence type="predicted"/>
<keyword evidence="5" id="KW-1185">Reference proteome</keyword>
<evidence type="ECO:0000313" key="2">
    <source>
        <dbReference type="EMBL" id="SUB28201.1"/>
    </source>
</evidence>
<keyword evidence="1" id="KW-1133">Transmembrane helix</keyword>
<dbReference type="Proteomes" id="UP000294683">
    <property type="component" value="Unassembled WGS sequence"/>
</dbReference>